<dbReference type="EMBL" id="MT142477">
    <property type="protein sequence ID" value="QJA82047.1"/>
    <property type="molecule type" value="Genomic_DNA"/>
</dbReference>
<reference evidence="1" key="1">
    <citation type="submission" date="2020-03" db="EMBL/GenBank/DDBJ databases">
        <title>The deep terrestrial virosphere.</title>
        <authorList>
            <person name="Holmfeldt K."/>
            <person name="Nilsson E."/>
            <person name="Simone D."/>
            <person name="Lopez-Fernandez M."/>
            <person name="Wu X."/>
            <person name="de Brujin I."/>
            <person name="Lundin D."/>
            <person name="Andersson A."/>
            <person name="Bertilsson S."/>
            <person name="Dopson M."/>
        </authorList>
    </citation>
    <scope>NUCLEOTIDE SEQUENCE</scope>
    <source>
        <strain evidence="1">MM415A00449</strain>
    </source>
</reference>
<gene>
    <name evidence="1" type="ORF">MM415A00449_0044</name>
</gene>
<organism evidence="1">
    <name type="scientific">viral metagenome</name>
    <dbReference type="NCBI Taxonomy" id="1070528"/>
    <lineage>
        <taxon>unclassified sequences</taxon>
        <taxon>metagenomes</taxon>
        <taxon>organismal metagenomes</taxon>
    </lineage>
</organism>
<proteinExistence type="predicted"/>
<sequence>MGAYKLKDIRRDFELATKNVWCGHTETLLEIASRLITEWPENQAKDMAISHLLQAAEMLANSIIMSKSEERTTTRAGE</sequence>
<protein>
    <submittedName>
        <fullName evidence="1">Uncharacterized protein</fullName>
    </submittedName>
</protein>
<name>A0A6M3KJ37_9ZZZZ</name>
<accession>A0A6M3KJ37</accession>
<dbReference type="AlphaFoldDB" id="A0A6M3KJ37"/>
<evidence type="ECO:0000313" key="1">
    <source>
        <dbReference type="EMBL" id="QJA82047.1"/>
    </source>
</evidence>